<proteinExistence type="predicted"/>
<dbReference type="SMART" id="SM00028">
    <property type="entry name" value="TPR"/>
    <property type="match status" value="5"/>
</dbReference>
<reference evidence="5 6" key="1">
    <citation type="submission" date="2017-09" db="EMBL/GenBank/DDBJ databases">
        <title>Complete genome sequence of Verrucomicrobial strain HZ-65, isolated from freshwater.</title>
        <authorList>
            <person name="Choi A."/>
        </authorList>
    </citation>
    <scope>NUCLEOTIDE SEQUENCE [LARGE SCALE GENOMIC DNA]</scope>
    <source>
        <strain evidence="5 6">HZ-65</strain>
    </source>
</reference>
<dbReference type="InterPro" id="IPR050498">
    <property type="entry name" value="Ycf3"/>
</dbReference>
<dbReference type="InterPro" id="IPR019734">
    <property type="entry name" value="TPR_rpt"/>
</dbReference>
<dbReference type="SUPFAM" id="SSF48452">
    <property type="entry name" value="TPR-like"/>
    <property type="match status" value="1"/>
</dbReference>
<dbReference type="RefSeq" id="WP_096055405.1">
    <property type="nucleotide sequence ID" value="NZ_CP023344.1"/>
</dbReference>
<gene>
    <name evidence="5" type="ORF">CMV30_07300</name>
</gene>
<dbReference type="EMBL" id="CP023344">
    <property type="protein sequence ID" value="ATC63773.1"/>
    <property type="molecule type" value="Genomic_DNA"/>
</dbReference>
<dbReference type="Gene3D" id="1.25.40.10">
    <property type="entry name" value="Tetratricopeptide repeat domain"/>
    <property type="match status" value="2"/>
</dbReference>
<keyword evidence="2 3" id="KW-0802">TPR repeat</keyword>
<evidence type="ECO:0000256" key="4">
    <source>
        <dbReference type="SAM" id="Phobius"/>
    </source>
</evidence>
<dbReference type="InterPro" id="IPR013105">
    <property type="entry name" value="TPR_2"/>
</dbReference>
<dbReference type="Pfam" id="PF07719">
    <property type="entry name" value="TPR_2"/>
    <property type="match status" value="1"/>
</dbReference>
<dbReference type="KEGG" id="vbh:CMV30_07300"/>
<dbReference type="AlphaFoldDB" id="A0A290Q5Q4"/>
<sequence>MSHRIERAQLLLQQSRAADAERELMLALSEDPDSARGHAYLALSRVDQRKDAEALSAAERAVALAPDDPFMHRILAVVLHRLEREKAALAEIQEAIRLDPDDEGHFAVLASIQLGLRDWTAALEAAEQGLAINPEDVQCANLRSMALVRLGRKEEAMRTVDFALERAPENAWSHANQGWNCLHRNDPKKAQDHFREALRLEPDFEYARQGMLEALKARNPVYRGMLAYFLWMGRLSTKLQWAFVIGTMFGVRAVRTVAEQQPSLGVVLWPVVILFYAFIYLSWVAGPMFNLLLRFDGFGRLVLSRDERNATNWFGACVVILLGALGWWGAGNPLGMFGAIVGAMLSVCVAITFNRAGKKRTGFAVGTALMAVIGLGGIALLMTGNENGFSWLTTFFVGFLGMQLAANVAASR</sequence>
<feature type="repeat" description="TPR" evidence="3">
    <location>
        <begin position="171"/>
        <end position="204"/>
    </location>
</feature>
<feature type="transmembrane region" description="Helical" evidence="4">
    <location>
        <begin position="361"/>
        <end position="382"/>
    </location>
</feature>
<dbReference type="PROSITE" id="PS50005">
    <property type="entry name" value="TPR"/>
    <property type="match status" value="1"/>
</dbReference>
<dbReference type="InterPro" id="IPR036259">
    <property type="entry name" value="MFS_trans_sf"/>
</dbReference>
<evidence type="ECO:0000256" key="3">
    <source>
        <dbReference type="PROSITE-ProRule" id="PRU00339"/>
    </source>
</evidence>
<keyword evidence="4" id="KW-0812">Transmembrane</keyword>
<protein>
    <submittedName>
        <fullName evidence="5">Uncharacterized protein</fullName>
    </submittedName>
</protein>
<feature type="transmembrane region" description="Helical" evidence="4">
    <location>
        <begin position="239"/>
        <end position="255"/>
    </location>
</feature>
<evidence type="ECO:0000256" key="1">
    <source>
        <dbReference type="ARBA" id="ARBA00022737"/>
    </source>
</evidence>
<evidence type="ECO:0000256" key="2">
    <source>
        <dbReference type="ARBA" id="ARBA00022803"/>
    </source>
</evidence>
<feature type="transmembrane region" description="Helical" evidence="4">
    <location>
        <begin position="388"/>
        <end position="410"/>
    </location>
</feature>
<organism evidence="5 6">
    <name type="scientific">Nibricoccus aquaticus</name>
    <dbReference type="NCBI Taxonomy" id="2576891"/>
    <lineage>
        <taxon>Bacteria</taxon>
        <taxon>Pseudomonadati</taxon>
        <taxon>Verrucomicrobiota</taxon>
        <taxon>Opitutia</taxon>
        <taxon>Opitutales</taxon>
        <taxon>Opitutaceae</taxon>
        <taxon>Nibricoccus</taxon>
    </lineage>
</organism>
<dbReference type="Proteomes" id="UP000217265">
    <property type="component" value="Chromosome"/>
</dbReference>
<dbReference type="InterPro" id="IPR011990">
    <property type="entry name" value="TPR-like_helical_dom_sf"/>
</dbReference>
<keyword evidence="6" id="KW-1185">Reference proteome</keyword>
<feature type="transmembrane region" description="Helical" evidence="4">
    <location>
        <begin position="313"/>
        <end position="330"/>
    </location>
</feature>
<evidence type="ECO:0000313" key="6">
    <source>
        <dbReference type="Proteomes" id="UP000217265"/>
    </source>
</evidence>
<dbReference type="OrthoDB" id="179846at2"/>
<feature type="transmembrane region" description="Helical" evidence="4">
    <location>
        <begin position="336"/>
        <end position="354"/>
    </location>
</feature>
<keyword evidence="1" id="KW-0677">Repeat</keyword>
<dbReference type="PANTHER" id="PTHR44858:SF1">
    <property type="entry name" value="UDP-N-ACETYLGLUCOSAMINE--PEPTIDE N-ACETYLGLUCOSAMINYLTRANSFERASE SPINDLY-RELATED"/>
    <property type="match status" value="1"/>
</dbReference>
<keyword evidence="4" id="KW-0472">Membrane</keyword>
<dbReference type="PANTHER" id="PTHR44858">
    <property type="entry name" value="TETRATRICOPEPTIDE REPEAT PROTEIN 6"/>
    <property type="match status" value="1"/>
</dbReference>
<name>A0A290Q5Q4_9BACT</name>
<dbReference type="Pfam" id="PF13432">
    <property type="entry name" value="TPR_16"/>
    <property type="match status" value="2"/>
</dbReference>
<feature type="transmembrane region" description="Helical" evidence="4">
    <location>
        <begin position="267"/>
        <end position="293"/>
    </location>
</feature>
<accession>A0A290Q5Q4</accession>
<keyword evidence="4" id="KW-1133">Transmembrane helix</keyword>
<dbReference type="SUPFAM" id="SSF103473">
    <property type="entry name" value="MFS general substrate transporter"/>
    <property type="match status" value="1"/>
</dbReference>
<evidence type="ECO:0000313" key="5">
    <source>
        <dbReference type="EMBL" id="ATC63773.1"/>
    </source>
</evidence>